<protein>
    <submittedName>
        <fullName evidence="2">Uncharacterized protein</fullName>
    </submittedName>
</protein>
<gene>
    <name evidence="2" type="ORF">MMF97_03125</name>
</gene>
<evidence type="ECO:0000256" key="1">
    <source>
        <dbReference type="SAM" id="SignalP"/>
    </source>
</evidence>
<sequence length="211" mass="23822">MKKVFIILLFLQVSLNSFAQDPNILIGLSSPALGINMKMNFPSYTGSWARGFTLSNENANPYFGLGVYGLADNGVTSFEWGWIGKSYDNSYMNFLANGNIGIGTSTPQEKLSVNGKIRAKEIKVETANWPDYVFSDNYLPKSLPEIEQFIKKNKHLPEVPSAQEAEQNGIELGEMNKILLKKIEELTLHLIEKDKAIQELYKRVERLEKNN</sequence>
<feature type="signal peptide" evidence="1">
    <location>
        <begin position="1"/>
        <end position="19"/>
    </location>
</feature>
<organism evidence="2 3">
    <name type="scientific">Pedobacter montanisoli</name>
    <dbReference type="NCBI Taxonomy" id="2923277"/>
    <lineage>
        <taxon>Bacteria</taxon>
        <taxon>Pseudomonadati</taxon>
        <taxon>Bacteroidota</taxon>
        <taxon>Sphingobacteriia</taxon>
        <taxon>Sphingobacteriales</taxon>
        <taxon>Sphingobacteriaceae</taxon>
        <taxon>Pedobacter</taxon>
    </lineage>
</organism>
<dbReference type="RefSeq" id="WP_243359074.1">
    <property type="nucleotide sequence ID" value="NZ_JALGBH010000001.1"/>
</dbReference>
<evidence type="ECO:0000313" key="3">
    <source>
        <dbReference type="Proteomes" id="UP001165460"/>
    </source>
</evidence>
<name>A0ABS9ZSX2_9SPHI</name>
<dbReference type="Proteomes" id="UP001165460">
    <property type="component" value="Unassembled WGS sequence"/>
</dbReference>
<keyword evidence="3" id="KW-1185">Reference proteome</keyword>
<dbReference type="EMBL" id="JALGBH010000001">
    <property type="protein sequence ID" value="MCJ0741690.1"/>
    <property type="molecule type" value="Genomic_DNA"/>
</dbReference>
<comment type="caution">
    <text evidence="2">The sequence shown here is derived from an EMBL/GenBank/DDBJ whole genome shotgun (WGS) entry which is preliminary data.</text>
</comment>
<accession>A0ABS9ZSX2</accession>
<feature type="chain" id="PRO_5047332027" evidence="1">
    <location>
        <begin position="20"/>
        <end position="211"/>
    </location>
</feature>
<proteinExistence type="predicted"/>
<reference evidence="2" key="1">
    <citation type="submission" date="2022-03" db="EMBL/GenBank/DDBJ databases">
        <authorList>
            <person name="Woo C.Y."/>
        </authorList>
    </citation>
    <scope>NUCLEOTIDE SEQUENCE</scope>
    <source>
        <strain evidence="2">CYS-01</strain>
    </source>
</reference>
<evidence type="ECO:0000313" key="2">
    <source>
        <dbReference type="EMBL" id="MCJ0741690.1"/>
    </source>
</evidence>
<keyword evidence="1" id="KW-0732">Signal</keyword>